<gene>
    <name evidence="7" type="ORF">GCM10010918_39900</name>
</gene>
<feature type="transmembrane region" description="Helical" evidence="6">
    <location>
        <begin position="305"/>
        <end position="328"/>
    </location>
</feature>
<feature type="transmembrane region" description="Helical" evidence="6">
    <location>
        <begin position="369"/>
        <end position="398"/>
    </location>
</feature>
<dbReference type="Pfam" id="PF13520">
    <property type="entry name" value="AA_permease_2"/>
    <property type="match status" value="1"/>
</dbReference>
<keyword evidence="3 6" id="KW-0812">Transmembrane</keyword>
<evidence type="ECO:0000256" key="2">
    <source>
        <dbReference type="ARBA" id="ARBA00022475"/>
    </source>
</evidence>
<feature type="transmembrane region" description="Helical" evidence="6">
    <location>
        <begin position="38"/>
        <end position="60"/>
    </location>
</feature>
<protein>
    <recommendedName>
        <fullName evidence="9">Amino acid permease</fullName>
    </recommendedName>
</protein>
<evidence type="ECO:0000256" key="4">
    <source>
        <dbReference type="ARBA" id="ARBA00022989"/>
    </source>
</evidence>
<keyword evidence="2" id="KW-1003">Cell membrane</keyword>
<sequence length="408" mass="43377">MKQNKMGPVALSGLIIGPILGSGILILPPIVYGIAKEWAILAWLAIILISFVVAFIFGYISIQFPGDGGATNAVEHVFGPYAKRLAAFYLIIGVTFGASAVLLTAGEYIAKLGGVSPLTVSFILLPICIALLLARVHFLGKVAFVMSIVAAAVLFLGGAKSLLDHPEPLVMTSSFDPSAFGYALLILFWAIFGWEIIGNYSGDVREPKKTIRRAIWISIAAISAVDLVVAAAIQRTAVSDGELTITSIIHSLFGGMSPLIMAALALFLCGSTYFLYAGGIARLVASLAAEKVLPAFLGKRSRHNVPVVGVLVIFVLNVAVLLAVRAGLFDLEALVAFANSFLTINALIGIVAGIVLIPSKFIKISGSMLALFFVGMLFFHSSPMSLTLIGILAVYYLYRHFSSRVRLT</sequence>
<dbReference type="PIRSF" id="PIRSF006060">
    <property type="entry name" value="AA_transporter"/>
    <property type="match status" value="1"/>
</dbReference>
<name>A0A917HHD5_9BACL</name>
<feature type="transmembrane region" description="Helical" evidence="6">
    <location>
        <begin position="9"/>
        <end position="32"/>
    </location>
</feature>
<keyword evidence="5 6" id="KW-0472">Membrane</keyword>
<feature type="transmembrane region" description="Helical" evidence="6">
    <location>
        <begin position="115"/>
        <end position="134"/>
    </location>
</feature>
<evidence type="ECO:0000256" key="1">
    <source>
        <dbReference type="ARBA" id="ARBA00004651"/>
    </source>
</evidence>
<feature type="transmembrane region" description="Helical" evidence="6">
    <location>
        <begin position="86"/>
        <end position="109"/>
    </location>
</feature>
<evidence type="ECO:0000256" key="6">
    <source>
        <dbReference type="SAM" id="Phobius"/>
    </source>
</evidence>
<dbReference type="GO" id="GO:0005886">
    <property type="term" value="C:plasma membrane"/>
    <property type="evidence" value="ECO:0007669"/>
    <property type="project" value="UniProtKB-SubCell"/>
</dbReference>
<dbReference type="Proteomes" id="UP000600247">
    <property type="component" value="Unassembled WGS sequence"/>
</dbReference>
<dbReference type="InterPro" id="IPR002293">
    <property type="entry name" value="AA/rel_permease1"/>
</dbReference>
<evidence type="ECO:0000313" key="8">
    <source>
        <dbReference type="Proteomes" id="UP000600247"/>
    </source>
</evidence>
<comment type="subcellular location">
    <subcellularLocation>
        <location evidence="1">Cell membrane</location>
        <topology evidence="1">Multi-pass membrane protein</topology>
    </subcellularLocation>
</comment>
<feature type="transmembrane region" description="Helical" evidence="6">
    <location>
        <begin position="334"/>
        <end position="357"/>
    </location>
</feature>
<proteinExistence type="predicted"/>
<feature type="transmembrane region" description="Helical" evidence="6">
    <location>
        <begin position="179"/>
        <end position="202"/>
    </location>
</feature>
<dbReference type="Gene3D" id="1.20.1740.10">
    <property type="entry name" value="Amino acid/polyamine transporter I"/>
    <property type="match status" value="1"/>
</dbReference>
<dbReference type="PANTHER" id="PTHR42770">
    <property type="entry name" value="AMINO ACID TRANSPORTER-RELATED"/>
    <property type="match status" value="1"/>
</dbReference>
<dbReference type="AlphaFoldDB" id="A0A917HHD5"/>
<feature type="transmembrane region" description="Helical" evidence="6">
    <location>
        <begin position="259"/>
        <end position="284"/>
    </location>
</feature>
<keyword evidence="4 6" id="KW-1133">Transmembrane helix</keyword>
<evidence type="ECO:0008006" key="9">
    <source>
        <dbReference type="Google" id="ProtNLM"/>
    </source>
</evidence>
<evidence type="ECO:0000256" key="3">
    <source>
        <dbReference type="ARBA" id="ARBA00022692"/>
    </source>
</evidence>
<dbReference type="PANTHER" id="PTHR42770:SF13">
    <property type="entry name" value="L-METHIONINE_BRANCHED-CHAIN AMINO ACID EXPORTER YJEH"/>
    <property type="match status" value="1"/>
</dbReference>
<evidence type="ECO:0000256" key="5">
    <source>
        <dbReference type="ARBA" id="ARBA00023136"/>
    </source>
</evidence>
<reference evidence="7 8" key="1">
    <citation type="journal article" date="2014" name="Int. J. Syst. Evol. Microbiol.">
        <title>Complete genome sequence of Corynebacterium casei LMG S-19264T (=DSM 44701T), isolated from a smear-ripened cheese.</title>
        <authorList>
            <consortium name="US DOE Joint Genome Institute (JGI-PGF)"/>
            <person name="Walter F."/>
            <person name="Albersmeier A."/>
            <person name="Kalinowski J."/>
            <person name="Ruckert C."/>
        </authorList>
    </citation>
    <scope>NUCLEOTIDE SEQUENCE [LARGE SCALE GENOMIC DNA]</scope>
    <source>
        <strain evidence="7 8">CGMCC 1.15286</strain>
    </source>
</reference>
<feature type="transmembrane region" description="Helical" evidence="6">
    <location>
        <begin position="141"/>
        <end position="159"/>
    </location>
</feature>
<dbReference type="EMBL" id="BMHY01000008">
    <property type="protein sequence ID" value="GGG78933.1"/>
    <property type="molecule type" value="Genomic_DNA"/>
</dbReference>
<dbReference type="GO" id="GO:0022857">
    <property type="term" value="F:transmembrane transporter activity"/>
    <property type="evidence" value="ECO:0007669"/>
    <property type="project" value="InterPro"/>
</dbReference>
<keyword evidence="8" id="KW-1185">Reference proteome</keyword>
<evidence type="ECO:0000313" key="7">
    <source>
        <dbReference type="EMBL" id="GGG78933.1"/>
    </source>
</evidence>
<accession>A0A917HHD5</accession>
<comment type="caution">
    <text evidence="7">The sequence shown here is derived from an EMBL/GenBank/DDBJ whole genome shotgun (WGS) entry which is preliminary data.</text>
</comment>
<organism evidence="7 8">
    <name type="scientific">Paenibacillus radicis</name>
    <name type="common">ex Gao et al. 2016</name>
    <dbReference type="NCBI Taxonomy" id="1737354"/>
    <lineage>
        <taxon>Bacteria</taxon>
        <taxon>Bacillati</taxon>
        <taxon>Bacillota</taxon>
        <taxon>Bacilli</taxon>
        <taxon>Bacillales</taxon>
        <taxon>Paenibacillaceae</taxon>
        <taxon>Paenibacillus</taxon>
    </lineage>
</organism>
<feature type="transmembrane region" description="Helical" evidence="6">
    <location>
        <begin position="214"/>
        <end position="233"/>
    </location>
</feature>
<dbReference type="InterPro" id="IPR050367">
    <property type="entry name" value="APC_superfamily"/>
</dbReference>
<dbReference type="RefSeq" id="WP_188890946.1">
    <property type="nucleotide sequence ID" value="NZ_BMHY01000008.1"/>
</dbReference>